<name>A0A2J6TLY0_9HELO</name>
<feature type="transmembrane region" description="Helical" evidence="2">
    <location>
        <begin position="462"/>
        <end position="484"/>
    </location>
</feature>
<feature type="chain" id="PRO_5014463541" evidence="3">
    <location>
        <begin position="17"/>
        <end position="494"/>
    </location>
</feature>
<dbReference type="InParanoid" id="A0A2J6TLY0"/>
<reference evidence="4 5" key="1">
    <citation type="submission" date="2016-04" db="EMBL/GenBank/DDBJ databases">
        <title>A degradative enzymes factory behind the ericoid mycorrhizal symbiosis.</title>
        <authorList>
            <consortium name="DOE Joint Genome Institute"/>
            <person name="Martino E."/>
            <person name="Morin E."/>
            <person name="Grelet G."/>
            <person name="Kuo A."/>
            <person name="Kohler A."/>
            <person name="Daghino S."/>
            <person name="Barry K."/>
            <person name="Choi C."/>
            <person name="Cichocki N."/>
            <person name="Clum A."/>
            <person name="Copeland A."/>
            <person name="Hainaut M."/>
            <person name="Haridas S."/>
            <person name="Labutti K."/>
            <person name="Lindquist E."/>
            <person name="Lipzen A."/>
            <person name="Khouja H.-R."/>
            <person name="Murat C."/>
            <person name="Ohm R."/>
            <person name="Olson A."/>
            <person name="Spatafora J."/>
            <person name="Veneault-Fourrey C."/>
            <person name="Henrissat B."/>
            <person name="Grigoriev I."/>
            <person name="Martin F."/>
            <person name="Perotto S."/>
        </authorList>
    </citation>
    <scope>NUCLEOTIDE SEQUENCE [LARGE SCALE GENOMIC DNA]</scope>
    <source>
        <strain evidence="4 5">E</strain>
    </source>
</reference>
<evidence type="ECO:0000313" key="4">
    <source>
        <dbReference type="EMBL" id="PMD63997.1"/>
    </source>
</evidence>
<evidence type="ECO:0000256" key="1">
    <source>
        <dbReference type="SAM" id="MobiDB-lite"/>
    </source>
</evidence>
<keyword evidence="2" id="KW-0472">Membrane</keyword>
<keyword evidence="2" id="KW-1133">Transmembrane helix</keyword>
<dbReference type="GeneID" id="36594573"/>
<dbReference type="OrthoDB" id="3061561at2759"/>
<sequence>MSVSAILLLLLPFVYAYSEFHTTCTTPSSRTNYVSSPDTRGTLDILWSCLFTIIACTWTMQHLNVPEQPGIDPRELRGFQALRWNLRGVRRSLKWMLVTTIAPEYILGKALADLYAAYRSKNMMWIYSQLDGVDWELTHGFFTNMGGFVLGQSPNETPDGKRSFSGPDADALRTGQQDLEEGVANKSPDIAFGKLGVSPLIENGAHKFASVNRRENDRPEDVFVCSPEISSHGISAKPANRIPAYVPESETSAIILERMLPKMATRRKVVANRREARRPVLEMGATIWESPILRAAGALPYYNVPYHLFADEIFHLRQSGALTKLPKITSAEINDKSKGDTFVKLITSFQVLWFILQVVIRAIRQLSISQLEIAVTAFGICAIITYFLLLPKPKSVDVPITVKEYKGHIPIHQREFKTLRQRVVQKYIRSLFVLGDGLAGEVDIMGSHIPNDALNAGSELDVLHVGVSLGGIIFGAIHIAAWNLSFPTATEQKL</sequence>
<feature type="signal peptide" evidence="3">
    <location>
        <begin position="1"/>
        <end position="16"/>
    </location>
</feature>
<evidence type="ECO:0000256" key="3">
    <source>
        <dbReference type="SAM" id="SignalP"/>
    </source>
</evidence>
<keyword evidence="2" id="KW-0812">Transmembrane</keyword>
<evidence type="ECO:0000256" key="2">
    <source>
        <dbReference type="SAM" id="Phobius"/>
    </source>
</evidence>
<dbReference type="EMBL" id="KZ613774">
    <property type="protein sequence ID" value="PMD63997.1"/>
    <property type="molecule type" value="Genomic_DNA"/>
</dbReference>
<dbReference type="PANTHER" id="PTHR35043">
    <property type="entry name" value="TRANSCRIPTION FACTOR DOMAIN-CONTAINING PROTEIN"/>
    <property type="match status" value="1"/>
</dbReference>
<evidence type="ECO:0000313" key="5">
    <source>
        <dbReference type="Proteomes" id="UP000235371"/>
    </source>
</evidence>
<gene>
    <name evidence="4" type="ORF">K444DRAFT_660684</name>
</gene>
<dbReference type="STRING" id="1095630.A0A2J6TLY0"/>
<dbReference type="AlphaFoldDB" id="A0A2J6TLY0"/>
<accession>A0A2J6TLY0</accession>
<organism evidence="4 5">
    <name type="scientific">Hyaloscypha bicolor E</name>
    <dbReference type="NCBI Taxonomy" id="1095630"/>
    <lineage>
        <taxon>Eukaryota</taxon>
        <taxon>Fungi</taxon>
        <taxon>Dikarya</taxon>
        <taxon>Ascomycota</taxon>
        <taxon>Pezizomycotina</taxon>
        <taxon>Leotiomycetes</taxon>
        <taxon>Helotiales</taxon>
        <taxon>Hyaloscyphaceae</taxon>
        <taxon>Hyaloscypha</taxon>
        <taxon>Hyaloscypha bicolor</taxon>
    </lineage>
</organism>
<protein>
    <submittedName>
        <fullName evidence="4">Uncharacterized protein</fullName>
    </submittedName>
</protein>
<proteinExistence type="predicted"/>
<feature type="transmembrane region" description="Helical" evidence="2">
    <location>
        <begin position="371"/>
        <end position="389"/>
    </location>
</feature>
<keyword evidence="5" id="KW-1185">Reference proteome</keyword>
<dbReference type="Proteomes" id="UP000235371">
    <property type="component" value="Unassembled WGS sequence"/>
</dbReference>
<dbReference type="RefSeq" id="XP_024740901.1">
    <property type="nucleotide sequence ID" value="XM_024886496.1"/>
</dbReference>
<keyword evidence="3" id="KW-0732">Signal</keyword>
<dbReference type="PANTHER" id="PTHR35043:SF7">
    <property type="entry name" value="TRANSCRIPTION FACTOR DOMAIN-CONTAINING PROTEIN"/>
    <property type="match status" value="1"/>
</dbReference>
<feature type="region of interest" description="Disordered" evidence="1">
    <location>
        <begin position="152"/>
        <end position="172"/>
    </location>
</feature>